<accession>A0A1I0RLK8</accession>
<dbReference type="AlphaFoldDB" id="A0A1I0RLK8"/>
<organism evidence="1 2">
    <name type="scientific">[Clostridium] fimetarium</name>
    <dbReference type="NCBI Taxonomy" id="99656"/>
    <lineage>
        <taxon>Bacteria</taxon>
        <taxon>Bacillati</taxon>
        <taxon>Bacillota</taxon>
        <taxon>Clostridia</taxon>
        <taxon>Lachnospirales</taxon>
        <taxon>Lachnospiraceae</taxon>
    </lineage>
</organism>
<gene>
    <name evidence="1" type="ORF">SAMN05421659_11858</name>
</gene>
<evidence type="ECO:0000313" key="2">
    <source>
        <dbReference type="Proteomes" id="UP000199701"/>
    </source>
</evidence>
<evidence type="ECO:0000313" key="1">
    <source>
        <dbReference type="EMBL" id="SEW42024.1"/>
    </source>
</evidence>
<keyword evidence="2" id="KW-1185">Reference proteome</keyword>
<dbReference type="STRING" id="99656.SAMN05421659_11858"/>
<sequence length="213" mass="23758">MGTPVMIRPIADTNNYQINQSGFSGNSLSDQNILIVTNIVDGYEKIKDIFKNENCYLSILYCDNDTLNDEMIKKSSAGLLGSYTHIINLVVSDNTNMQLKAQITVINDPVRCVYQWLQVESGYLIEKTSYATICTAYYYNDTIFDIEKNSQNGGISSLIKGLGGVLSNHGIIENGLISSSKVPFEEMLHTTIYLSGKYGQIMAGEVLHMELRR</sequence>
<dbReference type="EMBL" id="FOJI01000018">
    <property type="protein sequence ID" value="SEW42024.1"/>
    <property type="molecule type" value="Genomic_DNA"/>
</dbReference>
<dbReference type="Proteomes" id="UP000199701">
    <property type="component" value="Unassembled WGS sequence"/>
</dbReference>
<proteinExistence type="predicted"/>
<name>A0A1I0RLK8_9FIRM</name>
<reference evidence="1 2" key="1">
    <citation type="submission" date="2016-10" db="EMBL/GenBank/DDBJ databases">
        <authorList>
            <person name="de Groot N.N."/>
        </authorList>
    </citation>
    <scope>NUCLEOTIDE SEQUENCE [LARGE SCALE GENOMIC DNA]</scope>
    <source>
        <strain evidence="1 2">DSM 9179</strain>
    </source>
</reference>
<protein>
    <submittedName>
        <fullName evidence="1">Uncharacterized protein</fullName>
    </submittedName>
</protein>